<keyword evidence="3" id="KW-1185">Reference proteome</keyword>
<dbReference type="PANTHER" id="PTHR31900:SF34">
    <property type="entry name" value="EMB|CAB62440.1-RELATED"/>
    <property type="match status" value="1"/>
</dbReference>
<gene>
    <name evidence="2" type="ORF">FPE_LOCUS25536</name>
</gene>
<dbReference type="SUPFAM" id="SSF81383">
    <property type="entry name" value="F-box domain"/>
    <property type="match status" value="1"/>
</dbReference>
<dbReference type="InterPro" id="IPR036047">
    <property type="entry name" value="F-box-like_dom_sf"/>
</dbReference>
<organism evidence="2 3">
    <name type="scientific">Fraxinus pennsylvanica</name>
    <dbReference type="NCBI Taxonomy" id="56036"/>
    <lineage>
        <taxon>Eukaryota</taxon>
        <taxon>Viridiplantae</taxon>
        <taxon>Streptophyta</taxon>
        <taxon>Embryophyta</taxon>
        <taxon>Tracheophyta</taxon>
        <taxon>Spermatophyta</taxon>
        <taxon>Magnoliopsida</taxon>
        <taxon>eudicotyledons</taxon>
        <taxon>Gunneridae</taxon>
        <taxon>Pentapetalae</taxon>
        <taxon>asterids</taxon>
        <taxon>lamiids</taxon>
        <taxon>Lamiales</taxon>
        <taxon>Oleaceae</taxon>
        <taxon>Oleeae</taxon>
        <taxon>Fraxinus</taxon>
    </lineage>
</organism>
<dbReference type="InterPro" id="IPR032675">
    <property type="entry name" value="LRR_dom_sf"/>
</dbReference>
<evidence type="ECO:0000313" key="3">
    <source>
        <dbReference type="Proteomes" id="UP000834106"/>
    </source>
</evidence>
<protein>
    <recommendedName>
        <fullName evidence="1">F-box domain-containing protein</fullName>
    </recommendedName>
</protein>
<feature type="domain" description="F-box" evidence="1">
    <location>
        <begin position="5"/>
        <end position="55"/>
    </location>
</feature>
<evidence type="ECO:0000313" key="2">
    <source>
        <dbReference type="EMBL" id="CAI9778106.1"/>
    </source>
</evidence>
<dbReference type="PANTHER" id="PTHR31900">
    <property type="entry name" value="F-BOX/RNI SUPERFAMILY PROTEIN-RELATED"/>
    <property type="match status" value="1"/>
</dbReference>
<dbReference type="InterPro" id="IPR050232">
    <property type="entry name" value="FBL13/AtMIF1-like"/>
</dbReference>
<proteinExistence type="predicted"/>
<dbReference type="CDD" id="cd22160">
    <property type="entry name" value="F-box_AtFBL13-like"/>
    <property type="match status" value="1"/>
</dbReference>
<accession>A0AAD2E7Y8</accession>
<evidence type="ECO:0000259" key="1">
    <source>
        <dbReference type="PROSITE" id="PS50181"/>
    </source>
</evidence>
<dbReference type="Pfam" id="PF24758">
    <property type="entry name" value="LRR_At5g56370"/>
    <property type="match status" value="1"/>
</dbReference>
<dbReference type="InterPro" id="IPR055411">
    <property type="entry name" value="LRR_FXL15/At3g58940/PEG3-like"/>
</dbReference>
<name>A0AAD2E7Y8_9LAMI</name>
<sequence>MAIQGDRISILPDVLLHQILVLIDLKEAVQTSILSKRWRHLWSTLPILDFDFRRHAIHSGVELCWSHHHDEHMPRFMNFVNQVISCRDISSSISSFRLSSSNFTAITASFAEKWVEYAIDHDVEELDIDAYHSPTPLKLPRALFACKSLRVLKLNHYFDGMVIPKSFSLPTLKILHLDRFPFRDDDPFSFPKEPFSSFPNLEELILRRCEVSGLIISAPKLRILELSFHGYMPKFSSEVEMEKISTSRLNSFRFEGQVSLVCPMGELPCLKEIYFDLDPILESPYTDFVQQKMPQNLIRMLQQLGNAKSVILTLPTIEVLAMDSRLLEQSPSPFPNIKNLKVTRTDGIIDLMSTLPQNVMNYLAKGMK</sequence>
<dbReference type="EMBL" id="OU503050">
    <property type="protein sequence ID" value="CAI9778106.1"/>
    <property type="molecule type" value="Genomic_DNA"/>
</dbReference>
<dbReference type="AlphaFoldDB" id="A0AAD2E7Y8"/>
<dbReference type="Pfam" id="PF00646">
    <property type="entry name" value="F-box"/>
    <property type="match status" value="1"/>
</dbReference>
<reference evidence="2" key="1">
    <citation type="submission" date="2023-05" db="EMBL/GenBank/DDBJ databases">
        <authorList>
            <person name="Huff M."/>
        </authorList>
    </citation>
    <scope>NUCLEOTIDE SEQUENCE</scope>
</reference>
<dbReference type="InterPro" id="IPR053781">
    <property type="entry name" value="F-box_AtFBL13-like"/>
</dbReference>
<dbReference type="InterPro" id="IPR001810">
    <property type="entry name" value="F-box_dom"/>
</dbReference>
<dbReference type="SUPFAM" id="SSF52047">
    <property type="entry name" value="RNI-like"/>
    <property type="match status" value="1"/>
</dbReference>
<dbReference type="Gene3D" id="3.80.10.10">
    <property type="entry name" value="Ribonuclease Inhibitor"/>
    <property type="match status" value="1"/>
</dbReference>
<dbReference type="PROSITE" id="PS50181">
    <property type="entry name" value="FBOX"/>
    <property type="match status" value="1"/>
</dbReference>
<dbReference type="Proteomes" id="UP000834106">
    <property type="component" value="Chromosome 15"/>
</dbReference>